<dbReference type="Proteomes" id="UP000035680">
    <property type="component" value="Unassembled WGS sequence"/>
</dbReference>
<dbReference type="AlphaFoldDB" id="A0A0K0F7N8"/>
<sequence>MSIERKILECVDDIKRLKPGEAFAMSFEIGYYDNEKFDSFVTSMSSGKLSKRKKKNGTKLGKCYRDKYVGKDINEIRDKLCTNTNLIVQGSVLSTKIVKILDNLKKKRNLLYSSQEYTDTHVTTDGYSLRELSSSHKNNFVNYKDILSSEKKIHSSLYDDSKKIKSKYSDGKNIENKETPTTDLTSMTTTVSFYTSNDKPSMNQSDVTSGVSLKTTTPTTLETADLKNLQSLPTTAVTSTSTVLSAANKYCVKPISRRLNKKIAKLIENEEKKRKNNEMAKEKEKKINNASLKVLSFSNVQSEDISSLLDSTQREKTASVNNSFAISTAKQVDSTNDKTSDNKNVLNENKNDKEVIVDNKSKENSPALLSVKTVELPKINKDNDQSNSTSNTPTVGTVTAISIKDYHVNPIAEKKNENPEISSNAVRSNLSSVQTAQLPPHIQEQNNKTSPL</sequence>
<feature type="region of interest" description="Disordered" evidence="2">
    <location>
        <begin position="410"/>
        <end position="452"/>
    </location>
</feature>
<evidence type="ECO:0000256" key="2">
    <source>
        <dbReference type="SAM" id="MobiDB-lite"/>
    </source>
</evidence>
<keyword evidence="3" id="KW-1185">Reference proteome</keyword>
<organism evidence="3 4">
    <name type="scientific">Strongyloides venezuelensis</name>
    <name type="common">Threadworm</name>
    <dbReference type="NCBI Taxonomy" id="75913"/>
    <lineage>
        <taxon>Eukaryota</taxon>
        <taxon>Metazoa</taxon>
        <taxon>Ecdysozoa</taxon>
        <taxon>Nematoda</taxon>
        <taxon>Chromadorea</taxon>
        <taxon>Rhabditida</taxon>
        <taxon>Tylenchina</taxon>
        <taxon>Panagrolaimomorpha</taxon>
        <taxon>Strongyloidoidea</taxon>
        <taxon>Strongyloididae</taxon>
        <taxon>Strongyloides</taxon>
    </lineage>
</organism>
<evidence type="ECO:0000256" key="1">
    <source>
        <dbReference type="SAM" id="Coils"/>
    </source>
</evidence>
<reference evidence="4" key="2">
    <citation type="submission" date="2015-08" db="UniProtKB">
        <authorList>
            <consortium name="WormBaseParasite"/>
        </authorList>
    </citation>
    <scope>IDENTIFICATION</scope>
</reference>
<reference evidence="3" key="1">
    <citation type="submission" date="2014-07" db="EMBL/GenBank/DDBJ databases">
        <authorList>
            <person name="Martin A.A"/>
            <person name="De Silva N."/>
        </authorList>
    </citation>
    <scope>NUCLEOTIDE SEQUENCE</scope>
</reference>
<name>A0A0K0F7N8_STRVS</name>
<dbReference type="WBParaSite" id="SVE_0483500.1">
    <property type="protein sequence ID" value="SVE_0483500.1"/>
    <property type="gene ID" value="SVE_0483500"/>
</dbReference>
<feature type="region of interest" description="Disordered" evidence="2">
    <location>
        <begin position="332"/>
        <end position="361"/>
    </location>
</feature>
<feature type="compositionally biased region" description="Polar residues" evidence="2">
    <location>
        <begin position="419"/>
        <end position="452"/>
    </location>
</feature>
<keyword evidence="1" id="KW-0175">Coiled coil</keyword>
<feature type="coiled-coil region" evidence="1">
    <location>
        <begin position="256"/>
        <end position="289"/>
    </location>
</feature>
<protein>
    <submittedName>
        <fullName evidence="4">INCENP_ARK-bind domain-containing protein</fullName>
    </submittedName>
</protein>
<feature type="compositionally biased region" description="Basic and acidic residues" evidence="2">
    <location>
        <begin position="349"/>
        <end position="361"/>
    </location>
</feature>
<proteinExistence type="predicted"/>
<evidence type="ECO:0000313" key="3">
    <source>
        <dbReference type="Proteomes" id="UP000035680"/>
    </source>
</evidence>
<evidence type="ECO:0000313" key="4">
    <source>
        <dbReference type="WBParaSite" id="SVE_0483500.1"/>
    </source>
</evidence>
<accession>A0A0K0F7N8</accession>